<dbReference type="EMBL" id="BAAAFZ010000038">
    <property type="protein sequence ID" value="GAA0587063.1"/>
    <property type="molecule type" value="Genomic_DNA"/>
</dbReference>
<keyword evidence="9" id="KW-1185">Reference proteome</keyword>
<dbReference type="InterPro" id="IPR036388">
    <property type="entry name" value="WH-like_DNA-bd_sf"/>
</dbReference>
<dbReference type="Pfam" id="PF04542">
    <property type="entry name" value="Sigma70_r2"/>
    <property type="match status" value="1"/>
</dbReference>
<dbReference type="Proteomes" id="UP001501588">
    <property type="component" value="Unassembled WGS sequence"/>
</dbReference>
<keyword evidence="3" id="KW-0731">Sigma factor</keyword>
<evidence type="ECO:0000256" key="5">
    <source>
        <dbReference type="SAM" id="MobiDB-lite"/>
    </source>
</evidence>
<evidence type="ECO:0000256" key="2">
    <source>
        <dbReference type="ARBA" id="ARBA00023015"/>
    </source>
</evidence>
<evidence type="ECO:0000256" key="3">
    <source>
        <dbReference type="ARBA" id="ARBA00023082"/>
    </source>
</evidence>
<dbReference type="InterPro" id="IPR013324">
    <property type="entry name" value="RNA_pol_sigma_r3/r4-like"/>
</dbReference>
<dbReference type="Gene3D" id="1.10.1740.10">
    <property type="match status" value="1"/>
</dbReference>
<feature type="region of interest" description="Disordered" evidence="5">
    <location>
        <begin position="100"/>
        <end position="122"/>
    </location>
</feature>
<dbReference type="InterPro" id="IPR039425">
    <property type="entry name" value="RNA_pol_sigma-70-like"/>
</dbReference>
<protein>
    <submittedName>
        <fullName evidence="8">Sigma-70 family RNA polymerase sigma factor</fullName>
    </submittedName>
</protein>
<keyword evidence="2" id="KW-0805">Transcription regulation</keyword>
<dbReference type="InterPro" id="IPR007627">
    <property type="entry name" value="RNA_pol_sigma70_r2"/>
</dbReference>
<name>A0ABN1FBE0_9PROT</name>
<dbReference type="PANTHER" id="PTHR43133:SF25">
    <property type="entry name" value="RNA POLYMERASE SIGMA FACTOR RFAY-RELATED"/>
    <property type="match status" value="1"/>
</dbReference>
<accession>A0ABN1FBE0</accession>
<dbReference type="NCBIfam" id="TIGR02937">
    <property type="entry name" value="sigma70-ECF"/>
    <property type="match status" value="1"/>
</dbReference>
<feature type="domain" description="RNA polymerase sigma-70 region 2" evidence="6">
    <location>
        <begin position="39"/>
        <end position="102"/>
    </location>
</feature>
<dbReference type="Gene3D" id="1.10.10.10">
    <property type="entry name" value="Winged helix-like DNA-binding domain superfamily/Winged helix DNA-binding domain"/>
    <property type="match status" value="1"/>
</dbReference>
<sequence>MFIHAAARPCSRCFVSVDIDRWVDRQGTDGDLRAALADLLPELRAFARFLAGTKAEADDLVQEALTRTLQNMHDSGPIQDLRPWCFAVLRNVFHEQLRSRKREEARLRRQPGTDAAPATQELSADVRDLGNKLQALPPLLREALILVGAQGLSYEEAARICGVPSGTMKARVSRARQQLAHALERVTG</sequence>
<evidence type="ECO:0000259" key="7">
    <source>
        <dbReference type="Pfam" id="PF08281"/>
    </source>
</evidence>
<evidence type="ECO:0000313" key="9">
    <source>
        <dbReference type="Proteomes" id="UP001501588"/>
    </source>
</evidence>
<dbReference type="PANTHER" id="PTHR43133">
    <property type="entry name" value="RNA POLYMERASE ECF-TYPE SIGMA FACTO"/>
    <property type="match status" value="1"/>
</dbReference>
<dbReference type="SUPFAM" id="SSF88946">
    <property type="entry name" value="Sigma2 domain of RNA polymerase sigma factors"/>
    <property type="match status" value="1"/>
</dbReference>
<feature type="domain" description="RNA polymerase sigma factor 70 region 4 type 2" evidence="7">
    <location>
        <begin position="129"/>
        <end position="179"/>
    </location>
</feature>
<dbReference type="InterPro" id="IPR014284">
    <property type="entry name" value="RNA_pol_sigma-70_dom"/>
</dbReference>
<gene>
    <name evidence="8" type="ORF">GCM10009416_26940</name>
</gene>
<organism evidence="8 9">
    <name type="scientific">Craurococcus roseus</name>
    <dbReference type="NCBI Taxonomy" id="77585"/>
    <lineage>
        <taxon>Bacteria</taxon>
        <taxon>Pseudomonadati</taxon>
        <taxon>Pseudomonadota</taxon>
        <taxon>Alphaproteobacteria</taxon>
        <taxon>Acetobacterales</taxon>
        <taxon>Acetobacteraceae</taxon>
        <taxon>Craurococcus</taxon>
    </lineage>
</organism>
<dbReference type="CDD" id="cd06171">
    <property type="entry name" value="Sigma70_r4"/>
    <property type="match status" value="1"/>
</dbReference>
<dbReference type="RefSeq" id="WP_343895836.1">
    <property type="nucleotide sequence ID" value="NZ_BAAAFZ010000038.1"/>
</dbReference>
<evidence type="ECO:0000256" key="1">
    <source>
        <dbReference type="ARBA" id="ARBA00010641"/>
    </source>
</evidence>
<reference evidence="8 9" key="1">
    <citation type="journal article" date="2019" name="Int. J. Syst. Evol. Microbiol.">
        <title>The Global Catalogue of Microorganisms (GCM) 10K type strain sequencing project: providing services to taxonomists for standard genome sequencing and annotation.</title>
        <authorList>
            <consortium name="The Broad Institute Genomics Platform"/>
            <consortium name="The Broad Institute Genome Sequencing Center for Infectious Disease"/>
            <person name="Wu L."/>
            <person name="Ma J."/>
        </authorList>
    </citation>
    <scope>NUCLEOTIDE SEQUENCE [LARGE SCALE GENOMIC DNA]</scope>
    <source>
        <strain evidence="8 9">JCM 9933</strain>
    </source>
</reference>
<dbReference type="InterPro" id="IPR013249">
    <property type="entry name" value="RNA_pol_sigma70_r4_t2"/>
</dbReference>
<evidence type="ECO:0000259" key="6">
    <source>
        <dbReference type="Pfam" id="PF04542"/>
    </source>
</evidence>
<comment type="similarity">
    <text evidence="1">Belongs to the sigma-70 factor family. ECF subfamily.</text>
</comment>
<evidence type="ECO:0000313" key="8">
    <source>
        <dbReference type="EMBL" id="GAA0587063.1"/>
    </source>
</evidence>
<dbReference type="InterPro" id="IPR013325">
    <property type="entry name" value="RNA_pol_sigma_r2"/>
</dbReference>
<comment type="caution">
    <text evidence="8">The sequence shown here is derived from an EMBL/GenBank/DDBJ whole genome shotgun (WGS) entry which is preliminary data.</text>
</comment>
<evidence type="ECO:0000256" key="4">
    <source>
        <dbReference type="ARBA" id="ARBA00023163"/>
    </source>
</evidence>
<dbReference type="SUPFAM" id="SSF88659">
    <property type="entry name" value="Sigma3 and sigma4 domains of RNA polymerase sigma factors"/>
    <property type="match status" value="1"/>
</dbReference>
<keyword evidence="4" id="KW-0804">Transcription</keyword>
<dbReference type="Pfam" id="PF08281">
    <property type="entry name" value="Sigma70_r4_2"/>
    <property type="match status" value="1"/>
</dbReference>
<proteinExistence type="inferred from homology"/>